<keyword evidence="9" id="KW-1185">Reference proteome</keyword>
<keyword evidence="6" id="KW-0378">Hydrolase</keyword>
<dbReference type="PANTHER" id="PTHR22936:SF77">
    <property type="entry name" value="RHOMBOID-LIKE PROTEIN 1"/>
    <property type="match status" value="1"/>
</dbReference>
<comment type="function">
    <text evidence="6">Serine protease involved in intramembrane proteolysis.</text>
</comment>
<evidence type="ECO:0000256" key="6">
    <source>
        <dbReference type="RuleBase" id="RU362115"/>
    </source>
</evidence>
<evidence type="ECO:0000313" key="9">
    <source>
        <dbReference type="Proteomes" id="UP000315295"/>
    </source>
</evidence>
<dbReference type="Pfam" id="PF01694">
    <property type="entry name" value="Rhomboid"/>
    <property type="match status" value="1"/>
</dbReference>
<comment type="subcellular location">
    <subcellularLocation>
        <location evidence="1 6">Membrane</location>
        <topology evidence="1 6">Multi-pass membrane protein</topology>
    </subcellularLocation>
</comment>
<dbReference type="GO" id="GO:0004252">
    <property type="term" value="F:serine-type endopeptidase activity"/>
    <property type="evidence" value="ECO:0007669"/>
    <property type="project" value="InterPro"/>
</dbReference>
<comment type="similarity">
    <text evidence="2 6">Belongs to the peptidase S54 family.</text>
</comment>
<dbReference type="STRING" id="106549.A0A540NLJ7"/>
<protein>
    <recommendedName>
        <fullName evidence="6">RHOMBOID-like protein</fullName>
        <ecNumber evidence="6">3.4.21.105</ecNumber>
    </recommendedName>
</protein>
<feature type="domain" description="Peptidase S54 rhomboid" evidence="7">
    <location>
        <begin position="1"/>
        <end position="80"/>
    </location>
</feature>
<dbReference type="InterPro" id="IPR002610">
    <property type="entry name" value="Peptidase_S54_rhomboid-like"/>
</dbReference>
<keyword evidence="6" id="KW-0645">Protease</keyword>
<evidence type="ECO:0000256" key="1">
    <source>
        <dbReference type="ARBA" id="ARBA00004141"/>
    </source>
</evidence>
<organism evidence="8 9">
    <name type="scientific">Malus baccata</name>
    <name type="common">Siberian crab apple</name>
    <name type="synonym">Pyrus baccata</name>
    <dbReference type="NCBI Taxonomy" id="106549"/>
    <lineage>
        <taxon>Eukaryota</taxon>
        <taxon>Viridiplantae</taxon>
        <taxon>Streptophyta</taxon>
        <taxon>Embryophyta</taxon>
        <taxon>Tracheophyta</taxon>
        <taxon>Spermatophyta</taxon>
        <taxon>Magnoliopsida</taxon>
        <taxon>eudicotyledons</taxon>
        <taxon>Gunneridae</taxon>
        <taxon>Pentapetalae</taxon>
        <taxon>rosids</taxon>
        <taxon>fabids</taxon>
        <taxon>Rosales</taxon>
        <taxon>Rosaceae</taxon>
        <taxon>Amygdaloideae</taxon>
        <taxon>Maleae</taxon>
        <taxon>Malus</taxon>
    </lineage>
</organism>
<dbReference type="EMBL" id="VIEB01000025">
    <property type="protein sequence ID" value="TQE11904.1"/>
    <property type="molecule type" value="Genomic_DNA"/>
</dbReference>
<keyword evidence="5 6" id="KW-0472">Membrane</keyword>
<accession>A0A540NLJ7</accession>
<dbReference type="GO" id="GO:0016020">
    <property type="term" value="C:membrane"/>
    <property type="evidence" value="ECO:0007669"/>
    <property type="project" value="UniProtKB-SubCell"/>
</dbReference>
<dbReference type="EC" id="3.4.21.105" evidence="6"/>
<evidence type="ECO:0000259" key="7">
    <source>
        <dbReference type="Pfam" id="PF01694"/>
    </source>
</evidence>
<dbReference type="InterPro" id="IPR022764">
    <property type="entry name" value="Peptidase_S54_rhomboid_dom"/>
</dbReference>
<dbReference type="InterPro" id="IPR035952">
    <property type="entry name" value="Rhomboid-like_sf"/>
</dbReference>
<comment type="caution">
    <text evidence="6">Lacks conserved residue(s) required for the propagation of feature annotation.</text>
</comment>
<dbReference type="PANTHER" id="PTHR22936">
    <property type="entry name" value="RHOMBOID-RELATED"/>
    <property type="match status" value="1"/>
</dbReference>
<gene>
    <name evidence="8" type="ORF">C1H46_002538</name>
</gene>
<name>A0A540NLJ7_MALBA</name>
<sequence length="80" mass="8473">MSGFGGSLLSALFIQYGISVGASGALFGLLESMLSELISNWTMYENKLAALLTLIFIIIINLAVGILPHVDNFAHIGGFV</sequence>
<comment type="caution">
    <text evidence="8">The sequence shown here is derived from an EMBL/GenBank/DDBJ whole genome shotgun (WGS) entry which is preliminary data.</text>
</comment>
<proteinExistence type="inferred from homology"/>
<keyword evidence="4 6" id="KW-1133">Transmembrane helix</keyword>
<dbReference type="SUPFAM" id="SSF144091">
    <property type="entry name" value="Rhomboid-like"/>
    <property type="match status" value="1"/>
</dbReference>
<keyword evidence="6" id="KW-0720">Serine protease</keyword>
<dbReference type="GO" id="GO:0006508">
    <property type="term" value="P:proteolysis"/>
    <property type="evidence" value="ECO:0007669"/>
    <property type="project" value="UniProtKB-KW"/>
</dbReference>
<dbReference type="AlphaFoldDB" id="A0A540NLJ7"/>
<evidence type="ECO:0000256" key="3">
    <source>
        <dbReference type="ARBA" id="ARBA00022692"/>
    </source>
</evidence>
<dbReference type="Proteomes" id="UP000315295">
    <property type="component" value="Unassembled WGS sequence"/>
</dbReference>
<evidence type="ECO:0000256" key="4">
    <source>
        <dbReference type="ARBA" id="ARBA00022989"/>
    </source>
</evidence>
<evidence type="ECO:0000313" key="8">
    <source>
        <dbReference type="EMBL" id="TQE11904.1"/>
    </source>
</evidence>
<reference evidence="8 9" key="1">
    <citation type="journal article" date="2019" name="G3 (Bethesda)">
        <title>Sequencing of a Wild Apple (Malus baccata) Genome Unravels the Differences Between Cultivated and Wild Apple Species Regarding Disease Resistance and Cold Tolerance.</title>
        <authorList>
            <person name="Chen X."/>
        </authorList>
    </citation>
    <scope>NUCLEOTIDE SEQUENCE [LARGE SCALE GENOMIC DNA]</scope>
    <source>
        <strain evidence="9">cv. Shandingzi</strain>
        <tissue evidence="8">Leaves</tissue>
    </source>
</reference>
<feature type="transmembrane region" description="Helical" evidence="6">
    <location>
        <begin position="48"/>
        <end position="67"/>
    </location>
</feature>
<evidence type="ECO:0000256" key="2">
    <source>
        <dbReference type="ARBA" id="ARBA00009045"/>
    </source>
</evidence>
<keyword evidence="3 6" id="KW-0812">Transmembrane</keyword>
<evidence type="ECO:0000256" key="5">
    <source>
        <dbReference type="ARBA" id="ARBA00023136"/>
    </source>
</evidence>
<comment type="catalytic activity">
    <reaction evidence="6">
        <text>Cleaves type-1 transmembrane domains using a catalytic dyad composed of serine and histidine that are contributed by different transmembrane domains.</text>
        <dbReference type="EC" id="3.4.21.105"/>
    </reaction>
</comment>
<dbReference type="Gene3D" id="1.20.1540.10">
    <property type="entry name" value="Rhomboid-like"/>
    <property type="match status" value="1"/>
</dbReference>